<keyword evidence="3" id="KW-1185">Reference proteome</keyword>
<comment type="caution">
    <text evidence="2">The sequence shown here is derived from an EMBL/GenBank/DDBJ whole genome shotgun (WGS) entry which is preliminary data.</text>
</comment>
<name>A0ABV5ZG92_9GAMM</name>
<feature type="coiled-coil region" evidence="1">
    <location>
        <begin position="12"/>
        <end position="64"/>
    </location>
</feature>
<evidence type="ECO:0000313" key="2">
    <source>
        <dbReference type="EMBL" id="MFB9887144.1"/>
    </source>
</evidence>
<dbReference type="EMBL" id="JBHLZN010000004">
    <property type="protein sequence ID" value="MFB9887144.1"/>
    <property type="molecule type" value="Genomic_DNA"/>
</dbReference>
<accession>A0ABV5ZG92</accession>
<evidence type="ECO:0000256" key="1">
    <source>
        <dbReference type="SAM" id="Coils"/>
    </source>
</evidence>
<sequence length="176" mass="20186">MSEQQQRDQARVKGYQRMLARLHASLDTLEQRSWQAINQALEDAAKLELAAEELTREEVDLLKAWISRDLRALGQEAIETQEDLKAWLRFDLDLLEQQMADWLLGLADPTLVEWVELQHRLQHGEETYMQGEVASPGTFTCSHCGHMLCLTSAAVLQPCHICQGHYFARITRLEDA</sequence>
<protein>
    <submittedName>
        <fullName evidence="2">Zinc ribbon-containing protein</fullName>
    </submittedName>
</protein>
<keyword evidence="1" id="KW-0175">Coiled coil</keyword>
<dbReference type="RefSeq" id="WP_035461878.1">
    <property type="nucleotide sequence ID" value="NZ_JBHLZN010000004.1"/>
</dbReference>
<dbReference type="InterPro" id="IPR009912">
    <property type="entry name" value="DUF1451"/>
</dbReference>
<organism evidence="2 3">
    <name type="scientific">Balneatrix alpica</name>
    <dbReference type="NCBI Taxonomy" id="75684"/>
    <lineage>
        <taxon>Bacteria</taxon>
        <taxon>Pseudomonadati</taxon>
        <taxon>Pseudomonadota</taxon>
        <taxon>Gammaproteobacteria</taxon>
        <taxon>Oceanospirillales</taxon>
        <taxon>Balneatrichaceae</taxon>
        <taxon>Balneatrix</taxon>
    </lineage>
</organism>
<dbReference type="Proteomes" id="UP001589628">
    <property type="component" value="Unassembled WGS sequence"/>
</dbReference>
<gene>
    <name evidence="2" type="ORF">ACFFLH_12060</name>
</gene>
<dbReference type="Pfam" id="PF07295">
    <property type="entry name" value="DUF1451"/>
    <property type="match status" value="1"/>
</dbReference>
<proteinExistence type="predicted"/>
<evidence type="ECO:0000313" key="3">
    <source>
        <dbReference type="Proteomes" id="UP001589628"/>
    </source>
</evidence>
<reference evidence="2 3" key="1">
    <citation type="submission" date="2024-09" db="EMBL/GenBank/DDBJ databases">
        <authorList>
            <person name="Sun Q."/>
            <person name="Mori K."/>
        </authorList>
    </citation>
    <scope>NUCLEOTIDE SEQUENCE [LARGE SCALE GENOMIC DNA]</scope>
    <source>
        <strain evidence="2 3">ATCC 51285</strain>
    </source>
</reference>